<gene>
    <name evidence="2" type="ORF">M5D96_008747</name>
</gene>
<reference evidence="2" key="1">
    <citation type="journal article" date="2023" name="Genome Biol. Evol.">
        <title>Long-read-based Genome Assembly of Drosophila gunungcola Reveals Fewer Chemosensory Genes in Flower-breeding Species.</title>
        <authorList>
            <person name="Negi A."/>
            <person name="Liao B.Y."/>
            <person name="Yeh S.D."/>
        </authorList>
    </citation>
    <scope>NUCLEOTIDE SEQUENCE</scope>
    <source>
        <strain evidence="2">Sukarami</strain>
    </source>
</reference>
<protein>
    <submittedName>
        <fullName evidence="2">Uncharacterized protein</fullName>
    </submittedName>
</protein>
<dbReference type="EMBL" id="JAMKOV010000007">
    <property type="protein sequence ID" value="KAI8038837.1"/>
    <property type="molecule type" value="Genomic_DNA"/>
</dbReference>
<proteinExistence type="predicted"/>
<organism evidence="2 3">
    <name type="scientific">Drosophila gunungcola</name>
    <name type="common">fruit fly</name>
    <dbReference type="NCBI Taxonomy" id="103775"/>
    <lineage>
        <taxon>Eukaryota</taxon>
        <taxon>Metazoa</taxon>
        <taxon>Ecdysozoa</taxon>
        <taxon>Arthropoda</taxon>
        <taxon>Hexapoda</taxon>
        <taxon>Insecta</taxon>
        <taxon>Pterygota</taxon>
        <taxon>Neoptera</taxon>
        <taxon>Endopterygota</taxon>
        <taxon>Diptera</taxon>
        <taxon>Brachycera</taxon>
        <taxon>Muscomorpha</taxon>
        <taxon>Ephydroidea</taxon>
        <taxon>Drosophilidae</taxon>
        <taxon>Drosophila</taxon>
        <taxon>Sophophora</taxon>
    </lineage>
</organism>
<dbReference type="AlphaFoldDB" id="A0A9Q0BNC9"/>
<evidence type="ECO:0000313" key="3">
    <source>
        <dbReference type="Proteomes" id="UP001059596"/>
    </source>
</evidence>
<dbReference type="Proteomes" id="UP001059596">
    <property type="component" value="Unassembled WGS sequence"/>
</dbReference>
<feature type="compositionally biased region" description="Polar residues" evidence="1">
    <location>
        <begin position="1"/>
        <end position="19"/>
    </location>
</feature>
<keyword evidence="3" id="KW-1185">Reference proteome</keyword>
<feature type="region of interest" description="Disordered" evidence="1">
    <location>
        <begin position="1"/>
        <end position="28"/>
    </location>
</feature>
<name>A0A9Q0BNC9_9MUSC</name>
<accession>A0A9Q0BNC9</accession>
<comment type="caution">
    <text evidence="2">The sequence shown here is derived from an EMBL/GenBank/DDBJ whole genome shotgun (WGS) entry which is preliminary data.</text>
</comment>
<evidence type="ECO:0000256" key="1">
    <source>
        <dbReference type="SAM" id="MobiDB-lite"/>
    </source>
</evidence>
<sequence length="119" mass="12751">MLEQTPSKLMARQSRSQPQSVASGDDGDVDFDVDVDVDVTAIATVAIMLDGAADAEAEVRLGLGLGSVWMEALTARDDIPGRGARRYWMQCAAVSEFLPLEVVQVVQVVIVSDDASVWV</sequence>
<evidence type="ECO:0000313" key="2">
    <source>
        <dbReference type="EMBL" id="KAI8038837.1"/>
    </source>
</evidence>